<accession>A0A839V2H9</accession>
<dbReference type="SUPFAM" id="SSF52440">
    <property type="entry name" value="PreATP-grasp domain"/>
    <property type="match status" value="1"/>
</dbReference>
<dbReference type="InterPro" id="IPR005481">
    <property type="entry name" value="BC-like_N"/>
</dbReference>
<evidence type="ECO:0000313" key="6">
    <source>
        <dbReference type="Proteomes" id="UP000547614"/>
    </source>
</evidence>
<dbReference type="InterPro" id="IPR011764">
    <property type="entry name" value="Biotin_carboxylation_dom"/>
</dbReference>
<evidence type="ECO:0000256" key="3">
    <source>
        <dbReference type="ARBA" id="ARBA00022840"/>
    </source>
</evidence>
<sequence>MPADPFPVAPRLLVAGHGLDSLRVLQACRELGLEGLEADAGNGALMRRALASGCEALHPGESGASRQVSLAKACQASGLTFLGPRAALLEAMTDGRAMRQLMREAGLPLVVRPDEGKPVRVPVLADAQGRTISLMVRHAPRAGQVLAPVAWLTHEQRAYLGRLAVQGVKALGLVGGVGLTFRVAGNRIGFVDMAPGLDGDEAIDEVLLGLDPVITQLRLARGERLRVHGGALEGRGHARLWRLSLPPGRHFSGGPGLRLDRVERGGPAHFLAWGRSPEELLSRARRGLEELVGHDQACRLLS</sequence>
<dbReference type="PANTHER" id="PTHR45007">
    <property type="entry name" value="CARBOXYLASE, PUTATIVE (AFU_ORTHOLOGUE AFUA_5G07570)-RELATED"/>
    <property type="match status" value="1"/>
</dbReference>
<keyword evidence="3" id="KW-0067">ATP-binding</keyword>
<dbReference type="Pfam" id="PF00289">
    <property type="entry name" value="Biotin_carb_N"/>
    <property type="match status" value="1"/>
</dbReference>
<dbReference type="GO" id="GO:0016874">
    <property type="term" value="F:ligase activity"/>
    <property type="evidence" value="ECO:0007669"/>
    <property type="project" value="UniProtKB-KW"/>
</dbReference>
<protein>
    <submittedName>
        <fullName evidence="5">Biotin carboxylase</fullName>
    </submittedName>
</protein>
<name>A0A839V2H9_9GAMM</name>
<dbReference type="InterPro" id="IPR016185">
    <property type="entry name" value="PreATP-grasp_dom_sf"/>
</dbReference>
<dbReference type="Pfam" id="PF02786">
    <property type="entry name" value="CPSase_L_D2"/>
    <property type="match status" value="1"/>
</dbReference>
<dbReference type="Proteomes" id="UP000547614">
    <property type="component" value="Unassembled WGS sequence"/>
</dbReference>
<dbReference type="GO" id="GO:0005524">
    <property type="term" value="F:ATP binding"/>
    <property type="evidence" value="ECO:0007669"/>
    <property type="project" value="UniProtKB-KW"/>
</dbReference>
<dbReference type="InterPro" id="IPR005479">
    <property type="entry name" value="CPAse_ATP-bd"/>
</dbReference>
<evidence type="ECO:0000313" key="5">
    <source>
        <dbReference type="EMBL" id="MBB3189371.1"/>
    </source>
</evidence>
<comment type="caution">
    <text evidence="5">The sequence shown here is derived from an EMBL/GenBank/DDBJ whole genome shotgun (WGS) entry which is preliminary data.</text>
</comment>
<gene>
    <name evidence="5" type="ORF">FHR94_000593</name>
</gene>
<reference evidence="5 6" key="1">
    <citation type="submission" date="2020-08" db="EMBL/GenBank/DDBJ databases">
        <title>Genomic Encyclopedia of Type Strains, Phase III (KMG-III): the genomes of soil and plant-associated and newly described type strains.</title>
        <authorList>
            <person name="Whitman W."/>
        </authorList>
    </citation>
    <scope>NUCLEOTIDE SEQUENCE [LARGE SCALE GENOMIC DNA]</scope>
    <source>
        <strain evidence="5 6">CECT 7282</strain>
    </source>
</reference>
<dbReference type="AlphaFoldDB" id="A0A839V2H9"/>
<dbReference type="PROSITE" id="PS50979">
    <property type="entry name" value="BC"/>
    <property type="match status" value="1"/>
</dbReference>
<dbReference type="Gene3D" id="3.30.470.20">
    <property type="entry name" value="ATP-grasp fold, B domain"/>
    <property type="match status" value="1"/>
</dbReference>
<evidence type="ECO:0000256" key="1">
    <source>
        <dbReference type="ARBA" id="ARBA00022598"/>
    </source>
</evidence>
<keyword evidence="6" id="KW-1185">Reference proteome</keyword>
<evidence type="ECO:0000256" key="2">
    <source>
        <dbReference type="ARBA" id="ARBA00022741"/>
    </source>
</evidence>
<keyword evidence="2" id="KW-0547">Nucleotide-binding</keyword>
<feature type="domain" description="Biotin carboxylation" evidence="4">
    <location>
        <begin position="8"/>
        <end position="302"/>
    </location>
</feature>
<keyword evidence="1" id="KW-0436">Ligase</keyword>
<dbReference type="SUPFAM" id="SSF56059">
    <property type="entry name" value="Glutathione synthetase ATP-binding domain-like"/>
    <property type="match status" value="1"/>
</dbReference>
<dbReference type="EMBL" id="JACHXP010000002">
    <property type="protein sequence ID" value="MBB3189371.1"/>
    <property type="molecule type" value="Genomic_DNA"/>
</dbReference>
<organism evidence="5 6">
    <name type="scientific">Halomonas cerina</name>
    <dbReference type="NCBI Taxonomy" id="447424"/>
    <lineage>
        <taxon>Bacteria</taxon>
        <taxon>Pseudomonadati</taxon>
        <taxon>Pseudomonadota</taxon>
        <taxon>Gammaproteobacteria</taxon>
        <taxon>Oceanospirillales</taxon>
        <taxon>Halomonadaceae</taxon>
        <taxon>Halomonas</taxon>
    </lineage>
</organism>
<proteinExistence type="predicted"/>
<dbReference type="PANTHER" id="PTHR45007:SF1">
    <property type="entry name" value="CARBOXYLASE, PUTATIVE (AFU_ORTHOLOGUE AFUA_5G07570)-RELATED"/>
    <property type="match status" value="1"/>
</dbReference>
<dbReference type="RefSeq" id="WP_183324127.1">
    <property type="nucleotide sequence ID" value="NZ_JACHXP010000002.1"/>
</dbReference>
<evidence type="ECO:0000259" key="4">
    <source>
        <dbReference type="PROSITE" id="PS50979"/>
    </source>
</evidence>